<dbReference type="OrthoDB" id="10563956at2759"/>
<reference evidence="2" key="1">
    <citation type="submission" date="2021-06" db="EMBL/GenBank/DDBJ databases">
        <authorList>
            <person name="Kallberg Y."/>
            <person name="Tangrot J."/>
            <person name="Rosling A."/>
        </authorList>
    </citation>
    <scope>NUCLEOTIDE SEQUENCE</scope>
    <source>
        <strain evidence="2">FL130A</strain>
    </source>
</reference>
<dbReference type="AlphaFoldDB" id="A0A9N9ILM5"/>
<protein>
    <submittedName>
        <fullName evidence="2">4996_t:CDS:1</fullName>
    </submittedName>
</protein>
<organism evidence="2 3">
    <name type="scientific">Ambispora leptoticha</name>
    <dbReference type="NCBI Taxonomy" id="144679"/>
    <lineage>
        <taxon>Eukaryota</taxon>
        <taxon>Fungi</taxon>
        <taxon>Fungi incertae sedis</taxon>
        <taxon>Mucoromycota</taxon>
        <taxon>Glomeromycotina</taxon>
        <taxon>Glomeromycetes</taxon>
        <taxon>Archaeosporales</taxon>
        <taxon>Ambisporaceae</taxon>
        <taxon>Ambispora</taxon>
    </lineage>
</organism>
<name>A0A9N9ILM5_9GLOM</name>
<dbReference type="Proteomes" id="UP000789508">
    <property type="component" value="Unassembled WGS sequence"/>
</dbReference>
<keyword evidence="3" id="KW-1185">Reference proteome</keyword>
<evidence type="ECO:0000313" key="2">
    <source>
        <dbReference type="EMBL" id="CAG8738372.1"/>
    </source>
</evidence>
<accession>A0A9N9ILM5</accession>
<sequence length="93" mass="11180">MVSKFDATIQHSQEKFNLLKEKMREPIKQVQQARQESLKSLLKEIENKQHLLQEKRKLDEAITQTINARLFYEKYKSLLDKAKQIHQQKYVPL</sequence>
<gene>
    <name evidence="2" type="ORF">ALEPTO_LOCUS12857</name>
</gene>
<evidence type="ECO:0000313" key="3">
    <source>
        <dbReference type="Proteomes" id="UP000789508"/>
    </source>
</evidence>
<feature type="coiled-coil region" evidence="1">
    <location>
        <begin position="28"/>
        <end position="58"/>
    </location>
</feature>
<comment type="caution">
    <text evidence="2">The sequence shown here is derived from an EMBL/GenBank/DDBJ whole genome shotgun (WGS) entry which is preliminary data.</text>
</comment>
<dbReference type="EMBL" id="CAJVPS010034003">
    <property type="protein sequence ID" value="CAG8738372.1"/>
    <property type="molecule type" value="Genomic_DNA"/>
</dbReference>
<keyword evidence="1" id="KW-0175">Coiled coil</keyword>
<evidence type="ECO:0000256" key="1">
    <source>
        <dbReference type="SAM" id="Coils"/>
    </source>
</evidence>
<proteinExistence type="predicted"/>